<evidence type="ECO:0000256" key="2">
    <source>
        <dbReference type="ARBA" id="ARBA00022679"/>
    </source>
</evidence>
<gene>
    <name evidence="5" type="ORF">JSQ98_12270</name>
</gene>
<keyword evidence="1 5" id="KW-0489">Methyltransferase</keyword>
<comment type="caution">
    <text evidence="5">The sequence shown here is derived from an EMBL/GenBank/DDBJ whole genome shotgun (WGS) entry which is preliminary data.</text>
</comment>
<dbReference type="GO" id="GO:0008168">
    <property type="term" value="F:methyltransferase activity"/>
    <property type="evidence" value="ECO:0007669"/>
    <property type="project" value="UniProtKB-KW"/>
</dbReference>
<name>A0ABS5M6Z9_9MICO</name>
<dbReference type="Proteomes" id="UP000811492">
    <property type="component" value="Unassembled WGS sequence"/>
</dbReference>
<proteinExistence type="predicted"/>
<reference evidence="5 6" key="1">
    <citation type="submission" date="2021-02" db="EMBL/GenBank/DDBJ databases">
        <title>Draft genome and description of Leucobacter sp nov strain Marseille-Q4368.</title>
        <authorList>
            <person name="Boxberger M."/>
            <person name="La Scola B."/>
        </authorList>
    </citation>
    <scope>NUCLEOTIDE SEQUENCE [LARGE SCALE GENOMIC DNA]</scope>
    <source>
        <strain evidence="5 6">Marseille-Q4368</strain>
    </source>
</reference>
<feature type="compositionally biased region" description="Basic and acidic residues" evidence="4">
    <location>
        <begin position="134"/>
        <end position="147"/>
    </location>
</feature>
<dbReference type="GO" id="GO:0032259">
    <property type="term" value="P:methylation"/>
    <property type="evidence" value="ECO:0007669"/>
    <property type="project" value="UniProtKB-KW"/>
</dbReference>
<evidence type="ECO:0000256" key="4">
    <source>
        <dbReference type="SAM" id="MobiDB-lite"/>
    </source>
</evidence>
<keyword evidence="3" id="KW-0680">Restriction system</keyword>
<dbReference type="InterPro" id="IPR001525">
    <property type="entry name" value="C5_MeTfrase"/>
</dbReference>
<dbReference type="Pfam" id="PF00145">
    <property type="entry name" value="DNA_methylase"/>
    <property type="match status" value="1"/>
</dbReference>
<feature type="region of interest" description="Disordered" evidence="4">
    <location>
        <begin position="108"/>
        <end position="147"/>
    </location>
</feature>
<evidence type="ECO:0000313" key="6">
    <source>
        <dbReference type="Proteomes" id="UP000811492"/>
    </source>
</evidence>
<feature type="compositionally biased region" description="Basic residues" evidence="4">
    <location>
        <begin position="112"/>
        <end position="123"/>
    </location>
</feature>
<protein>
    <submittedName>
        <fullName evidence="5">DNA cytosine methyltransferase</fullName>
    </submittedName>
</protein>
<sequence length="158" mass="16960">MVERHGSRPGRTLIQPAFTIRGNAGGMELGGLVFCEQSGTSLRLTHLEAAALQSFPPDMVWPGNQGEKLTAIGNAVPPLTVAAILGALLAPRGERDASDNVFAAVADWPPTHPHRDRHQHSRPARCPPNITRPPEGENHHDEPEDRSVVATFCCAMPG</sequence>
<evidence type="ECO:0000256" key="3">
    <source>
        <dbReference type="ARBA" id="ARBA00022747"/>
    </source>
</evidence>
<keyword evidence="2" id="KW-0808">Transferase</keyword>
<accession>A0ABS5M6Z9</accession>
<evidence type="ECO:0000313" key="5">
    <source>
        <dbReference type="EMBL" id="MBS3182961.1"/>
    </source>
</evidence>
<evidence type="ECO:0000256" key="1">
    <source>
        <dbReference type="ARBA" id="ARBA00022603"/>
    </source>
</evidence>
<organism evidence="5 6">
    <name type="scientific">Leucobacter manosquensis</name>
    <dbReference type="NCBI Taxonomy" id="2810611"/>
    <lineage>
        <taxon>Bacteria</taxon>
        <taxon>Bacillati</taxon>
        <taxon>Actinomycetota</taxon>
        <taxon>Actinomycetes</taxon>
        <taxon>Micrococcales</taxon>
        <taxon>Microbacteriaceae</taxon>
        <taxon>Leucobacter</taxon>
    </lineage>
</organism>
<dbReference type="EMBL" id="JAFEVO010000001">
    <property type="protein sequence ID" value="MBS3182961.1"/>
    <property type="molecule type" value="Genomic_DNA"/>
</dbReference>
<dbReference type="SUPFAM" id="SSF53335">
    <property type="entry name" value="S-adenosyl-L-methionine-dependent methyltransferases"/>
    <property type="match status" value="1"/>
</dbReference>
<keyword evidence="6" id="KW-1185">Reference proteome</keyword>
<dbReference type="InterPro" id="IPR029063">
    <property type="entry name" value="SAM-dependent_MTases_sf"/>
</dbReference>
<dbReference type="Gene3D" id="3.90.120.10">
    <property type="entry name" value="DNA Methylase, subunit A, domain 2"/>
    <property type="match status" value="1"/>
</dbReference>